<gene>
    <name evidence="10 15" type="primary">murF</name>
    <name evidence="15" type="ORF">PRECH8_07630</name>
</gene>
<dbReference type="InterPro" id="IPR013221">
    <property type="entry name" value="Mur_ligase_cen"/>
</dbReference>
<dbReference type="InterPro" id="IPR051046">
    <property type="entry name" value="MurCDEF_CellWall_CoF430Synth"/>
</dbReference>
<dbReference type="SUPFAM" id="SSF53623">
    <property type="entry name" value="MurD-like peptide ligases, catalytic domain"/>
    <property type="match status" value="1"/>
</dbReference>
<feature type="domain" description="Mur ligase N-terminal catalytic" evidence="12">
    <location>
        <begin position="26"/>
        <end position="100"/>
    </location>
</feature>
<evidence type="ECO:0000256" key="4">
    <source>
        <dbReference type="ARBA" id="ARBA00022741"/>
    </source>
</evidence>
<dbReference type="HAMAP" id="MF_02019">
    <property type="entry name" value="MurF"/>
    <property type="match status" value="1"/>
</dbReference>
<keyword evidence="8 10" id="KW-0131">Cell cycle</keyword>
<dbReference type="GO" id="GO:0051301">
    <property type="term" value="P:cell division"/>
    <property type="evidence" value="ECO:0007669"/>
    <property type="project" value="UniProtKB-KW"/>
</dbReference>
<evidence type="ECO:0000313" key="16">
    <source>
        <dbReference type="Proteomes" id="UP000654993"/>
    </source>
</evidence>
<comment type="pathway">
    <text evidence="10 11">Cell wall biogenesis; peptidoglycan biosynthesis.</text>
</comment>
<dbReference type="Gene3D" id="3.40.1390.10">
    <property type="entry name" value="MurE/MurF, N-terminal domain"/>
    <property type="match status" value="1"/>
</dbReference>
<comment type="catalytic activity">
    <reaction evidence="10 11">
        <text>D-alanyl-D-alanine + UDP-N-acetyl-alpha-D-muramoyl-L-alanyl-gamma-D-glutamyl-meso-2,6-diaminopimelate + ATP = UDP-N-acetyl-alpha-D-muramoyl-L-alanyl-gamma-D-glutamyl-meso-2,6-diaminopimeloyl-D-alanyl-D-alanine + ADP + phosphate + H(+)</text>
        <dbReference type="Rhea" id="RHEA:28374"/>
        <dbReference type="ChEBI" id="CHEBI:15378"/>
        <dbReference type="ChEBI" id="CHEBI:30616"/>
        <dbReference type="ChEBI" id="CHEBI:43474"/>
        <dbReference type="ChEBI" id="CHEBI:57822"/>
        <dbReference type="ChEBI" id="CHEBI:61386"/>
        <dbReference type="ChEBI" id="CHEBI:83905"/>
        <dbReference type="ChEBI" id="CHEBI:456216"/>
        <dbReference type="EC" id="6.3.2.10"/>
    </reaction>
</comment>
<evidence type="ECO:0000259" key="14">
    <source>
        <dbReference type="Pfam" id="PF08245"/>
    </source>
</evidence>
<dbReference type="InterPro" id="IPR000713">
    <property type="entry name" value="Mur_ligase_N"/>
</dbReference>
<protein>
    <recommendedName>
        <fullName evidence="10 11">UDP-N-acetylmuramoyl-tripeptide--D-alanyl-D-alanine ligase</fullName>
        <ecNumber evidence="10 11">6.3.2.10</ecNumber>
    </recommendedName>
    <alternativeName>
        <fullName evidence="10">D-alanyl-D-alanine-adding enzyme</fullName>
    </alternativeName>
</protein>
<evidence type="ECO:0000256" key="8">
    <source>
        <dbReference type="ARBA" id="ARBA00023306"/>
    </source>
</evidence>
<evidence type="ECO:0000259" key="12">
    <source>
        <dbReference type="Pfam" id="PF01225"/>
    </source>
</evidence>
<evidence type="ECO:0000256" key="9">
    <source>
        <dbReference type="ARBA" id="ARBA00023316"/>
    </source>
</evidence>
<reference evidence="15" key="1">
    <citation type="submission" date="2020-08" db="EMBL/GenBank/DDBJ databases">
        <authorList>
            <person name="Uke A."/>
            <person name="Chhe C."/>
            <person name="Baramee S."/>
            <person name="Kosugi A."/>
        </authorList>
    </citation>
    <scope>NUCLEOTIDE SEQUENCE</scope>
    <source>
        <strain evidence="15">DA-C8</strain>
    </source>
</reference>
<dbReference type="GO" id="GO:0009252">
    <property type="term" value="P:peptidoglycan biosynthetic process"/>
    <property type="evidence" value="ECO:0007669"/>
    <property type="project" value="UniProtKB-UniRule"/>
</dbReference>
<dbReference type="InterPro" id="IPR036615">
    <property type="entry name" value="Mur_ligase_C_dom_sf"/>
</dbReference>
<accession>A0A916QFI2</accession>
<dbReference type="SUPFAM" id="SSF53244">
    <property type="entry name" value="MurD-like peptide ligases, peptide-binding domain"/>
    <property type="match status" value="1"/>
</dbReference>
<keyword evidence="2 10" id="KW-0436">Ligase</keyword>
<feature type="domain" description="Mur ligase central" evidence="14">
    <location>
        <begin position="110"/>
        <end position="299"/>
    </location>
</feature>
<dbReference type="NCBIfam" id="TIGR01143">
    <property type="entry name" value="murF"/>
    <property type="match status" value="1"/>
</dbReference>
<comment type="caution">
    <text evidence="15">The sequence shown here is derived from an EMBL/GenBank/DDBJ whole genome shotgun (WGS) entry which is preliminary data.</text>
</comment>
<organism evidence="15 16">
    <name type="scientific">Insulibacter thermoxylanivorax</name>
    <dbReference type="NCBI Taxonomy" id="2749268"/>
    <lineage>
        <taxon>Bacteria</taxon>
        <taxon>Bacillati</taxon>
        <taxon>Bacillota</taxon>
        <taxon>Bacilli</taxon>
        <taxon>Bacillales</taxon>
        <taxon>Paenibacillaceae</taxon>
        <taxon>Insulibacter</taxon>
    </lineage>
</organism>
<dbReference type="GO" id="GO:0005524">
    <property type="term" value="F:ATP binding"/>
    <property type="evidence" value="ECO:0007669"/>
    <property type="project" value="UniProtKB-UniRule"/>
</dbReference>
<dbReference type="GO" id="GO:0008360">
    <property type="term" value="P:regulation of cell shape"/>
    <property type="evidence" value="ECO:0007669"/>
    <property type="project" value="UniProtKB-KW"/>
</dbReference>
<dbReference type="PANTHER" id="PTHR43024:SF1">
    <property type="entry name" value="UDP-N-ACETYLMURAMOYL-TRIPEPTIDE--D-ALANYL-D-ALANINE LIGASE"/>
    <property type="match status" value="1"/>
</dbReference>
<dbReference type="Gene3D" id="3.40.1190.10">
    <property type="entry name" value="Mur-like, catalytic domain"/>
    <property type="match status" value="1"/>
</dbReference>
<comment type="similarity">
    <text evidence="10">Belongs to the MurCDEF family. MurF subfamily.</text>
</comment>
<evidence type="ECO:0000259" key="13">
    <source>
        <dbReference type="Pfam" id="PF02875"/>
    </source>
</evidence>
<dbReference type="GO" id="GO:0005737">
    <property type="term" value="C:cytoplasm"/>
    <property type="evidence" value="ECO:0007669"/>
    <property type="project" value="UniProtKB-SubCell"/>
</dbReference>
<keyword evidence="16" id="KW-1185">Reference proteome</keyword>
<sequence length="465" mass="50885">MIKRTIHQLMKMIRCEAAPADADLQFHGVSTDTRTLSPGNLFIPLAGERFDGHEFAAQAAARGAAAVLWQQDRPGAPEGVPVIRVPDTLAALQELAAAYRRELPVRIIGITGSNGKTTTKDMVAACLMTTYKVHKTQGNLNNHIGLPLTILQMDEDTQMAVLEMGMSGSGEIALLSKIALPETAIITNIGEAHLQQLGSREAIARAKLEIIEGLREDGLLIYNGDEPLLAEMVAGLEGRQAMLRFRFGAQDMNDYYPLALIHHQDYISFKLNVPFSPTFTIPLPGRHNVMNALAAIAAAKFMGVAEADIVRGLSELRVSGMRSEVLRSRHGATLINDAYNANPTAMRAAIQMLEDYHTKGRKIAVLGDMLELGEREAEYHRAIGAELDPDKIDYVWTYGPLAAELAEEAMDRFPAGRVKAFLDKETLSGELDALLSEQDICLFKASRGMRLEEVIRRLCDGGDAE</sequence>
<evidence type="ECO:0000256" key="1">
    <source>
        <dbReference type="ARBA" id="ARBA00022490"/>
    </source>
</evidence>
<dbReference type="RefSeq" id="WP_200965747.1">
    <property type="nucleotide sequence ID" value="NZ_BMAQ01000005.1"/>
</dbReference>
<evidence type="ECO:0000256" key="11">
    <source>
        <dbReference type="RuleBase" id="RU004136"/>
    </source>
</evidence>
<evidence type="ECO:0000256" key="10">
    <source>
        <dbReference type="HAMAP-Rule" id="MF_02019"/>
    </source>
</evidence>
<dbReference type="EMBL" id="BMAQ01000005">
    <property type="protein sequence ID" value="GFR37467.1"/>
    <property type="molecule type" value="Genomic_DNA"/>
</dbReference>
<keyword evidence="1 10" id="KW-0963">Cytoplasm</keyword>
<evidence type="ECO:0000256" key="6">
    <source>
        <dbReference type="ARBA" id="ARBA00022960"/>
    </source>
</evidence>
<dbReference type="InterPro" id="IPR036565">
    <property type="entry name" value="Mur-like_cat_sf"/>
</dbReference>
<dbReference type="AlphaFoldDB" id="A0A916QFI2"/>
<keyword evidence="6 10" id="KW-0133">Cell shape</keyword>
<dbReference type="InterPro" id="IPR004101">
    <property type="entry name" value="Mur_ligase_C"/>
</dbReference>
<dbReference type="Proteomes" id="UP000654993">
    <property type="component" value="Unassembled WGS sequence"/>
</dbReference>
<reference evidence="15" key="2">
    <citation type="journal article" date="2021" name="Data Brief">
        <title>Draft genome sequence data of the facultative, thermophilic, xylanolytic bacterium Paenibacillus sp. strain DA-C8.</title>
        <authorList>
            <person name="Chhe C."/>
            <person name="Uke A."/>
            <person name="Baramee S."/>
            <person name="Ungkulpasvich U."/>
            <person name="Tachaapaikoon C."/>
            <person name="Pason P."/>
            <person name="Waeonukul R."/>
            <person name="Ratanakhanokchai K."/>
            <person name="Kosugi A."/>
        </authorList>
    </citation>
    <scope>NUCLEOTIDE SEQUENCE</scope>
    <source>
        <strain evidence="15">DA-C8</strain>
    </source>
</reference>
<dbReference type="InterPro" id="IPR005863">
    <property type="entry name" value="UDP-N-AcMur_synth"/>
</dbReference>
<dbReference type="EC" id="6.3.2.10" evidence="10 11"/>
<dbReference type="SUPFAM" id="SSF63418">
    <property type="entry name" value="MurE/MurF N-terminal domain"/>
    <property type="match status" value="1"/>
</dbReference>
<evidence type="ECO:0000256" key="5">
    <source>
        <dbReference type="ARBA" id="ARBA00022840"/>
    </source>
</evidence>
<keyword evidence="9 10" id="KW-0961">Cell wall biogenesis/degradation</keyword>
<evidence type="ECO:0000256" key="2">
    <source>
        <dbReference type="ARBA" id="ARBA00022598"/>
    </source>
</evidence>
<dbReference type="GO" id="GO:0047480">
    <property type="term" value="F:UDP-N-acetylmuramoyl-tripeptide-D-alanyl-D-alanine ligase activity"/>
    <property type="evidence" value="ECO:0007669"/>
    <property type="project" value="UniProtKB-UniRule"/>
</dbReference>
<keyword evidence="3 10" id="KW-0132">Cell division</keyword>
<keyword evidence="4 10" id="KW-0547">Nucleotide-binding</keyword>
<dbReference type="GO" id="GO:0071555">
    <property type="term" value="P:cell wall organization"/>
    <property type="evidence" value="ECO:0007669"/>
    <property type="project" value="UniProtKB-KW"/>
</dbReference>
<name>A0A916QFI2_9BACL</name>
<feature type="binding site" evidence="10">
    <location>
        <begin position="112"/>
        <end position="118"/>
    </location>
    <ligand>
        <name>ATP</name>
        <dbReference type="ChEBI" id="CHEBI:30616"/>
    </ligand>
</feature>
<proteinExistence type="inferred from homology"/>
<evidence type="ECO:0000256" key="3">
    <source>
        <dbReference type="ARBA" id="ARBA00022618"/>
    </source>
</evidence>
<dbReference type="Gene3D" id="3.90.190.20">
    <property type="entry name" value="Mur ligase, C-terminal domain"/>
    <property type="match status" value="1"/>
</dbReference>
<dbReference type="Pfam" id="PF08245">
    <property type="entry name" value="Mur_ligase_M"/>
    <property type="match status" value="1"/>
</dbReference>
<evidence type="ECO:0000256" key="7">
    <source>
        <dbReference type="ARBA" id="ARBA00022984"/>
    </source>
</evidence>
<keyword evidence="5 10" id="KW-0067">ATP-binding</keyword>
<dbReference type="PANTHER" id="PTHR43024">
    <property type="entry name" value="UDP-N-ACETYLMURAMOYL-TRIPEPTIDE--D-ALANYL-D-ALANINE LIGASE"/>
    <property type="match status" value="1"/>
</dbReference>
<dbReference type="Pfam" id="PF01225">
    <property type="entry name" value="Mur_ligase"/>
    <property type="match status" value="1"/>
</dbReference>
<comment type="subcellular location">
    <subcellularLocation>
        <location evidence="10 11">Cytoplasm</location>
    </subcellularLocation>
</comment>
<feature type="domain" description="Mur ligase C-terminal" evidence="13">
    <location>
        <begin position="321"/>
        <end position="447"/>
    </location>
</feature>
<keyword evidence="7 10" id="KW-0573">Peptidoglycan synthesis</keyword>
<comment type="function">
    <text evidence="10 11">Involved in cell wall formation. Catalyzes the final step in the synthesis of UDP-N-acetylmuramoyl-pentapeptide, the precursor of murein.</text>
</comment>
<dbReference type="Pfam" id="PF02875">
    <property type="entry name" value="Mur_ligase_C"/>
    <property type="match status" value="1"/>
</dbReference>
<dbReference type="InterPro" id="IPR035911">
    <property type="entry name" value="MurE/MurF_N"/>
</dbReference>
<evidence type="ECO:0000313" key="15">
    <source>
        <dbReference type="EMBL" id="GFR37467.1"/>
    </source>
</evidence>